<dbReference type="SUPFAM" id="SSF55874">
    <property type="entry name" value="ATPase domain of HSP90 chaperone/DNA topoisomerase II/histidine kinase"/>
    <property type="match status" value="1"/>
</dbReference>
<proteinExistence type="predicted"/>
<dbReference type="InterPro" id="IPR036890">
    <property type="entry name" value="HATPase_C_sf"/>
</dbReference>
<evidence type="ECO:0000256" key="1">
    <source>
        <dbReference type="ARBA" id="ARBA00022527"/>
    </source>
</evidence>
<evidence type="ECO:0000259" key="2">
    <source>
        <dbReference type="Pfam" id="PF13581"/>
    </source>
</evidence>
<dbReference type="PANTHER" id="PTHR35526:SF3">
    <property type="entry name" value="ANTI-SIGMA-F FACTOR RSBW"/>
    <property type="match status" value="1"/>
</dbReference>
<keyword evidence="3" id="KW-0067">ATP-binding</keyword>
<dbReference type="InterPro" id="IPR050267">
    <property type="entry name" value="Anti-sigma-factor_SerPK"/>
</dbReference>
<name>A0A6L9Q793_9ACTN</name>
<dbReference type="GO" id="GO:0005524">
    <property type="term" value="F:ATP binding"/>
    <property type="evidence" value="ECO:0007669"/>
    <property type="project" value="UniProtKB-KW"/>
</dbReference>
<dbReference type="Proteomes" id="UP000475532">
    <property type="component" value="Unassembled WGS sequence"/>
</dbReference>
<comment type="caution">
    <text evidence="3">The sequence shown here is derived from an EMBL/GenBank/DDBJ whole genome shotgun (WGS) entry which is preliminary data.</text>
</comment>
<feature type="domain" description="Histidine kinase/HSP90-like ATPase" evidence="2">
    <location>
        <begin position="37"/>
        <end position="158"/>
    </location>
</feature>
<dbReference type="Pfam" id="PF13581">
    <property type="entry name" value="HATPase_c_2"/>
    <property type="match status" value="1"/>
</dbReference>
<dbReference type="InterPro" id="IPR003594">
    <property type="entry name" value="HATPase_dom"/>
</dbReference>
<dbReference type="PANTHER" id="PTHR35526">
    <property type="entry name" value="ANTI-SIGMA-F FACTOR RSBW-RELATED"/>
    <property type="match status" value="1"/>
</dbReference>
<keyword evidence="1" id="KW-0808">Transferase</keyword>
<gene>
    <name evidence="3" type="ORF">G3I70_02085</name>
</gene>
<organism evidence="3 4">
    <name type="scientific">Actinomadura bangladeshensis</name>
    <dbReference type="NCBI Taxonomy" id="453573"/>
    <lineage>
        <taxon>Bacteria</taxon>
        <taxon>Bacillati</taxon>
        <taxon>Actinomycetota</taxon>
        <taxon>Actinomycetes</taxon>
        <taxon>Streptosporangiales</taxon>
        <taxon>Thermomonosporaceae</taxon>
        <taxon>Actinomadura</taxon>
    </lineage>
</organism>
<dbReference type="CDD" id="cd16936">
    <property type="entry name" value="HATPase_RsbW-like"/>
    <property type="match status" value="1"/>
</dbReference>
<evidence type="ECO:0000313" key="3">
    <source>
        <dbReference type="EMBL" id="NEA21289.1"/>
    </source>
</evidence>
<dbReference type="EMBL" id="JAAGLI010000057">
    <property type="protein sequence ID" value="NEA21289.1"/>
    <property type="molecule type" value="Genomic_DNA"/>
</dbReference>
<protein>
    <submittedName>
        <fullName evidence="3">ATP-binding protein</fullName>
    </submittedName>
</protein>
<keyword evidence="1" id="KW-0418">Kinase</keyword>
<dbReference type="GO" id="GO:0004674">
    <property type="term" value="F:protein serine/threonine kinase activity"/>
    <property type="evidence" value="ECO:0007669"/>
    <property type="project" value="UniProtKB-KW"/>
</dbReference>
<reference evidence="3 4" key="1">
    <citation type="submission" date="2020-01" db="EMBL/GenBank/DDBJ databases">
        <title>Insect and environment-associated Actinomycetes.</title>
        <authorList>
            <person name="Currrie C."/>
            <person name="Chevrette M."/>
            <person name="Carlson C."/>
            <person name="Stubbendieck R."/>
            <person name="Wendt-Pienkowski E."/>
        </authorList>
    </citation>
    <scope>NUCLEOTIDE SEQUENCE [LARGE SCALE GENOMIC DNA]</scope>
    <source>
        <strain evidence="3 4">SID10258</strain>
    </source>
</reference>
<sequence>MIGRRQHRGGKFDKTDPLVRVEKTAVGPWALRRGFLAVPEVVQQGRLIVESQALQWGLAEETVQNAVLVASELLTNAVRATPERPVSLRLALAGNGLRVEVWDTSQARPKASAPDLSMPGMPVPDDVPDPGGWGLGIVEFLSEEHGVRAEFEGKSVWAVLKVEFRRPG</sequence>
<dbReference type="Gene3D" id="3.30.565.10">
    <property type="entry name" value="Histidine kinase-like ATPase, C-terminal domain"/>
    <property type="match status" value="1"/>
</dbReference>
<keyword evidence="3" id="KW-0547">Nucleotide-binding</keyword>
<keyword evidence="1" id="KW-0723">Serine/threonine-protein kinase</keyword>
<accession>A0A6L9Q793</accession>
<evidence type="ECO:0000313" key="4">
    <source>
        <dbReference type="Proteomes" id="UP000475532"/>
    </source>
</evidence>
<dbReference type="AlphaFoldDB" id="A0A6L9Q793"/>